<dbReference type="GO" id="GO:0047448">
    <property type="term" value="F:5-dehydro-4-deoxyglucarate dehydratase activity"/>
    <property type="evidence" value="ECO:0007669"/>
    <property type="project" value="UniProtKB-EC"/>
</dbReference>
<evidence type="ECO:0000256" key="1">
    <source>
        <dbReference type="ARBA" id="ARBA00007592"/>
    </source>
</evidence>
<keyword evidence="5" id="KW-1185">Reference proteome</keyword>
<proteinExistence type="inferred from homology"/>
<dbReference type="InterPro" id="IPR013785">
    <property type="entry name" value="Aldolase_TIM"/>
</dbReference>
<dbReference type="Proteomes" id="UP001226434">
    <property type="component" value="Unassembled WGS sequence"/>
</dbReference>
<accession>A0ABT6REF9</accession>
<dbReference type="InterPro" id="IPR002220">
    <property type="entry name" value="DapA-like"/>
</dbReference>
<protein>
    <submittedName>
        <fullName evidence="4">Dihydrodipicolinate synthase family protein</fullName>
        <ecNumber evidence="4">4.1.3.3</ecNumber>
        <ecNumber evidence="4">4.2.1.41</ecNumber>
        <ecNumber evidence="4">4.3.3.7</ecNumber>
    </submittedName>
</protein>
<evidence type="ECO:0000256" key="2">
    <source>
        <dbReference type="ARBA" id="ARBA00023239"/>
    </source>
</evidence>
<dbReference type="GO" id="GO:0008840">
    <property type="term" value="F:4-hydroxy-tetrahydrodipicolinate synthase activity"/>
    <property type="evidence" value="ECO:0007669"/>
    <property type="project" value="UniProtKB-EC"/>
</dbReference>
<dbReference type="Pfam" id="PF00701">
    <property type="entry name" value="DHDPS"/>
    <property type="match status" value="1"/>
</dbReference>
<gene>
    <name evidence="4" type="ORF">QJ048_14300</name>
</gene>
<dbReference type="EC" id="4.3.3.7" evidence="4"/>
<dbReference type="GO" id="GO:0008747">
    <property type="term" value="F:N-acetylneuraminate lyase activity"/>
    <property type="evidence" value="ECO:0007669"/>
    <property type="project" value="UniProtKB-EC"/>
</dbReference>
<dbReference type="SUPFAM" id="SSF51569">
    <property type="entry name" value="Aldolase"/>
    <property type="match status" value="1"/>
</dbReference>
<dbReference type="PANTHER" id="PTHR12128">
    <property type="entry name" value="DIHYDRODIPICOLINATE SYNTHASE"/>
    <property type="match status" value="1"/>
</dbReference>
<dbReference type="Gene3D" id="3.20.20.70">
    <property type="entry name" value="Aldolase class I"/>
    <property type="match status" value="1"/>
</dbReference>
<reference evidence="4 5" key="1">
    <citation type="submission" date="2023-05" db="EMBL/GenBank/DDBJ databases">
        <title>Genome sequence of Pinibacter sp. MAH-24.</title>
        <authorList>
            <person name="Huq M.A."/>
        </authorList>
    </citation>
    <scope>NUCLEOTIDE SEQUENCE [LARGE SCALE GENOMIC DNA]</scope>
    <source>
        <strain evidence="4 5">MAH-24</strain>
    </source>
</reference>
<name>A0ABT6REF9_9BACT</name>
<organism evidence="4 5">
    <name type="scientific">Pinibacter soli</name>
    <dbReference type="NCBI Taxonomy" id="3044211"/>
    <lineage>
        <taxon>Bacteria</taxon>
        <taxon>Pseudomonadati</taxon>
        <taxon>Bacteroidota</taxon>
        <taxon>Chitinophagia</taxon>
        <taxon>Chitinophagales</taxon>
        <taxon>Chitinophagaceae</taxon>
        <taxon>Pinibacter</taxon>
    </lineage>
</organism>
<comment type="similarity">
    <text evidence="1 3">Belongs to the DapA family.</text>
</comment>
<dbReference type="PIRSF" id="PIRSF001365">
    <property type="entry name" value="DHDPS"/>
    <property type="match status" value="1"/>
</dbReference>
<dbReference type="PANTHER" id="PTHR12128:SF66">
    <property type="entry name" value="4-HYDROXY-2-OXOGLUTARATE ALDOLASE, MITOCHONDRIAL"/>
    <property type="match status" value="1"/>
</dbReference>
<comment type="caution">
    <text evidence="4">The sequence shown here is derived from an EMBL/GenBank/DDBJ whole genome shotgun (WGS) entry which is preliminary data.</text>
</comment>
<keyword evidence="2 3" id="KW-0456">Lyase</keyword>
<evidence type="ECO:0000313" key="5">
    <source>
        <dbReference type="Proteomes" id="UP001226434"/>
    </source>
</evidence>
<dbReference type="EMBL" id="JASBRG010000007">
    <property type="protein sequence ID" value="MDI3320959.1"/>
    <property type="molecule type" value="Genomic_DNA"/>
</dbReference>
<sequence>MIDDYMNEKNEYPAGKKYAGIVVPMITPLTKELQPDVEAVKKIMLQFAQNNISPLVLGTTGESPSIGKKESEMFVATAVQCKQGNQIIYAGLVGNNFAEVIESAKCYAGLGADVVVATLPSYYTLTPAQMENFYLQLAEQSPCPVMMYNIKATTQMTIPLDVVARLSKHPNIKGLKDSERDPERLKECIDTYKNNKDFSFFCGWGAQGFSSLAMGADGIVPSTGNIVPELYKKMYDAFVSQNFDAAKKYQQETDDIAVLYQKDRTLGQSLAALKLMMHARNMCQPYMMPPLTELSAEEKNDFELKMDDLKLSVV</sequence>
<dbReference type="EC" id="4.2.1.41" evidence="4"/>
<dbReference type="CDD" id="cd00408">
    <property type="entry name" value="DHDPS-like"/>
    <property type="match status" value="1"/>
</dbReference>
<evidence type="ECO:0000256" key="3">
    <source>
        <dbReference type="PIRNR" id="PIRNR001365"/>
    </source>
</evidence>
<evidence type="ECO:0000313" key="4">
    <source>
        <dbReference type="EMBL" id="MDI3320959.1"/>
    </source>
</evidence>
<dbReference type="SMART" id="SM01130">
    <property type="entry name" value="DHDPS"/>
    <property type="match status" value="1"/>
</dbReference>
<dbReference type="EC" id="4.1.3.3" evidence="4"/>